<dbReference type="PANTHER" id="PTHR39339:SF1">
    <property type="entry name" value="CHAD DOMAIN-CONTAINING PROTEIN"/>
    <property type="match status" value="1"/>
</dbReference>
<proteinExistence type="predicted"/>
<comment type="caution">
    <text evidence="3">The sequence shown here is derived from an EMBL/GenBank/DDBJ whole genome shotgun (WGS) entry which is preliminary data.</text>
</comment>
<evidence type="ECO:0000313" key="3">
    <source>
        <dbReference type="EMBL" id="MDV0447885.1"/>
    </source>
</evidence>
<name>A0AAE4MJS4_9EURY</name>
<keyword evidence="4" id="KW-1185">Reference proteome</keyword>
<feature type="domain" description="CHAD" evidence="2">
    <location>
        <begin position="726"/>
        <end position="1036"/>
    </location>
</feature>
<dbReference type="PANTHER" id="PTHR39339">
    <property type="entry name" value="SLR1444 PROTEIN"/>
    <property type="match status" value="1"/>
</dbReference>
<dbReference type="Pfam" id="PF01928">
    <property type="entry name" value="CYTH"/>
    <property type="match status" value="1"/>
</dbReference>
<dbReference type="RefSeq" id="WP_338100334.1">
    <property type="nucleotide sequence ID" value="NZ_JAWDKD010000030.1"/>
</dbReference>
<dbReference type="Gene3D" id="1.40.20.10">
    <property type="entry name" value="CHAD domain"/>
    <property type="match status" value="1"/>
</dbReference>
<feature type="domain" description="CYTH" evidence="1">
    <location>
        <begin position="1"/>
        <end position="218"/>
    </location>
</feature>
<reference evidence="3" key="1">
    <citation type="submission" date="2023-06" db="EMBL/GenBank/DDBJ databases">
        <title>Genome sequence of Methanosarcinaceae archaeon Ag5.</title>
        <authorList>
            <person name="Protasov E."/>
            <person name="Platt K."/>
            <person name="Poehlein A."/>
            <person name="Daniel R."/>
            <person name="Brune A."/>
        </authorList>
    </citation>
    <scope>NUCLEOTIDE SEQUENCE</scope>
    <source>
        <strain evidence="3">Ag5</strain>
    </source>
</reference>
<evidence type="ECO:0000313" key="4">
    <source>
        <dbReference type="Proteomes" id="UP001271789"/>
    </source>
</evidence>
<dbReference type="InterPro" id="IPR023577">
    <property type="entry name" value="CYTH_domain"/>
</dbReference>
<dbReference type="PROSITE" id="PS51707">
    <property type="entry name" value="CYTH"/>
    <property type="match status" value="1"/>
</dbReference>
<evidence type="ECO:0000259" key="2">
    <source>
        <dbReference type="PROSITE" id="PS51708"/>
    </source>
</evidence>
<dbReference type="AlphaFoldDB" id="A0AAE4MJS4"/>
<dbReference type="InterPro" id="IPR007899">
    <property type="entry name" value="CHAD_dom"/>
</dbReference>
<sequence>MEIEYKFGVLKPETHNFLKTIPKTGSFVIETGNPVLFSDTFYDTDDFLLLSVGYYLRAREEAGADGVEWTLKSLGGYVDGVHKRMEAKQKLPKGSTVKDIDNPDFLKKIMFAVGDFDLVPVLSIEQERLFRNVRYNEAGRTNTGSEPFLAEMAVDCVYLELFGQKHTFFELEIELKSGTEKSLREFADALKSEPLVQNNIRTNYLSKFERSLILYFNRDKIDGRVNPAFENRNYSMDAGDENSFDSACTNFLLPSEKAALIQICEKNYETDFFDYFGKNGLFGADSGFDSDSGFGSGSDADSGLPDIFKTQASVLLALDSGLAVSFAALKFNTTLEEITQLYRTFLLSRLSMFPFVFESDENPAYYLQKPISDGKIWTADELTTSYGADVSDVRFGKSRAENMSYFAEFFASGQEKEDTPADKKTHSEKILKNLAVLSGVGKGISIERNSNITKDIVLTHPLKGMTLNDLKMMGLVFVLENIQNPSLGSIRNAIQSAGYFVPPALQRKALVSASFLQIVNRLEKESASIREIAYVERNTIEESDEYFELNLETEDDGVEIEPETDLTPEIDIGSDADLQMDFDIVYDIGNDAESYAESDVEIDLKINAEIDAEIDTEIDAEVDIEIEESVVSETGQTFDDIEYKFSVDSAGNEQFIIHETAVELEKFIEIYYTSDKKTKPKRRWSALFRFVFGIPVRFIRIGAAADDDDENAKEKDKIKSGKVSLNDMMANASEKIFLTQMAEVVKCEPGVIEGVDIEAVHDMRVALRKMRSSITIFYEFLDPEWILKTEDSLKKTLAPLGESRDLDVLLEKTDVYLKNAQIPPSRLDIFFELVANDKEKAHEHVISYLNSAEYSGFKTEIQKTLTKCDYIGTPQINKKGDVAPSRVADVLPQVLYEKAAGITAYHEWMDGPFIYIDKLHRLRIAAKNFRYTLDFFKDGLGETAVKLTKEFKELQDILGDFHDAVVAVEVIENYVRRIEEMKLKIETEKGGGGSDDNETAAFESVLSELSAYKTYREEEIETLLFKFRDVWTKMDRKFFHERISKIIEEAGL</sequence>
<gene>
    <name evidence="3" type="ORF">MsAg5_18040</name>
</gene>
<dbReference type="InterPro" id="IPR033469">
    <property type="entry name" value="CYTH-like_dom_sf"/>
</dbReference>
<accession>A0AAE4MJS4</accession>
<dbReference type="SUPFAM" id="SSF55154">
    <property type="entry name" value="CYTH-like phosphatases"/>
    <property type="match status" value="1"/>
</dbReference>
<dbReference type="PROSITE" id="PS51708">
    <property type="entry name" value="CHAD"/>
    <property type="match status" value="1"/>
</dbReference>
<dbReference type="Gene3D" id="2.40.320.10">
    <property type="entry name" value="Hypothetical Protein Pfu-838710-001"/>
    <property type="match status" value="1"/>
</dbReference>
<evidence type="ECO:0008006" key="5">
    <source>
        <dbReference type="Google" id="ProtNLM"/>
    </source>
</evidence>
<evidence type="ECO:0000259" key="1">
    <source>
        <dbReference type="PROSITE" id="PS51707"/>
    </source>
</evidence>
<dbReference type="Proteomes" id="UP001271789">
    <property type="component" value="Unassembled WGS sequence"/>
</dbReference>
<dbReference type="InterPro" id="IPR038186">
    <property type="entry name" value="CHAD_dom_sf"/>
</dbReference>
<dbReference type="Pfam" id="PF05235">
    <property type="entry name" value="CHAD"/>
    <property type="match status" value="1"/>
</dbReference>
<dbReference type="SMART" id="SM00880">
    <property type="entry name" value="CHAD"/>
    <property type="match status" value="1"/>
</dbReference>
<protein>
    <recommendedName>
        <fullName evidence="5">CHAD domain-containing protein</fullName>
    </recommendedName>
</protein>
<dbReference type="EMBL" id="JAWDKD010000030">
    <property type="protein sequence ID" value="MDV0447885.1"/>
    <property type="molecule type" value="Genomic_DNA"/>
</dbReference>
<organism evidence="3 4">
    <name type="scientific">Methanolapillus africanus</name>
    <dbReference type="NCBI Taxonomy" id="3028297"/>
    <lineage>
        <taxon>Archaea</taxon>
        <taxon>Methanobacteriati</taxon>
        <taxon>Methanobacteriota</taxon>
        <taxon>Stenosarchaea group</taxon>
        <taxon>Methanomicrobia</taxon>
        <taxon>Methanosarcinales</taxon>
        <taxon>Methanosarcinaceae</taxon>
        <taxon>Methanolapillus</taxon>
    </lineage>
</organism>
<dbReference type="SMART" id="SM01118">
    <property type="entry name" value="CYTH"/>
    <property type="match status" value="1"/>
</dbReference>